<reference evidence="2 3" key="1">
    <citation type="submission" date="2023-11" db="EMBL/GenBank/DDBJ databases">
        <title>Halocaridina rubra genome assembly.</title>
        <authorList>
            <person name="Smith C."/>
        </authorList>
    </citation>
    <scope>NUCLEOTIDE SEQUENCE [LARGE SCALE GENOMIC DNA]</scope>
    <source>
        <strain evidence="2">EP-1</strain>
        <tissue evidence="2">Whole</tissue>
    </source>
</reference>
<accession>A0AAN8XA55</accession>
<evidence type="ECO:0000313" key="2">
    <source>
        <dbReference type="EMBL" id="KAK7079412.1"/>
    </source>
</evidence>
<evidence type="ECO:0000313" key="3">
    <source>
        <dbReference type="Proteomes" id="UP001381693"/>
    </source>
</evidence>
<dbReference type="Proteomes" id="UP001381693">
    <property type="component" value="Unassembled WGS sequence"/>
</dbReference>
<name>A0AAN8XA55_HALRR</name>
<dbReference type="AlphaFoldDB" id="A0AAN8XA55"/>
<feature type="transmembrane region" description="Helical" evidence="1">
    <location>
        <begin position="57"/>
        <end position="78"/>
    </location>
</feature>
<feature type="non-terminal residue" evidence="2">
    <location>
        <position position="277"/>
    </location>
</feature>
<feature type="transmembrane region" description="Helical" evidence="1">
    <location>
        <begin position="133"/>
        <end position="153"/>
    </location>
</feature>
<keyword evidence="3" id="KW-1185">Reference proteome</keyword>
<dbReference type="EMBL" id="JAXCGZ010007099">
    <property type="protein sequence ID" value="KAK7079412.1"/>
    <property type="molecule type" value="Genomic_DNA"/>
</dbReference>
<protein>
    <submittedName>
        <fullName evidence="2">Uncharacterized protein</fullName>
    </submittedName>
</protein>
<comment type="caution">
    <text evidence="2">The sequence shown here is derived from an EMBL/GenBank/DDBJ whole genome shotgun (WGS) entry which is preliminary data.</text>
</comment>
<gene>
    <name evidence="2" type="ORF">SK128_014335</name>
</gene>
<feature type="transmembrane region" description="Helical" evidence="1">
    <location>
        <begin position="165"/>
        <end position="194"/>
    </location>
</feature>
<keyword evidence="1" id="KW-1133">Transmembrane helix</keyword>
<keyword evidence="1" id="KW-0472">Membrane</keyword>
<sequence>MKMGYKVDTLKNKEAFKDTRDLGSAEKVFPLLFRLLNVLGLSLAKRDEFGSYQVAKWRLIPLLCLAGIMTWTIVHYIVYVSNGKTKFIDIVVYLNYIASAAHLFAFVWMNFLKKYEYCNFLQALPVTPSHAKYRRYFLELMLLLYTTVSFYFYPWSATSKDPLKIVLGIITVLVLPVIPAFVDLQACCLIRAVVEAHKDLVRKIQENPREGKPGTHISEQQANGTFISVLPFLAEEKIGHAGLGEESWAEPGTGAIRVVKVRDHTNYLHSLVTGYNQ</sequence>
<organism evidence="2 3">
    <name type="scientific">Halocaridina rubra</name>
    <name type="common">Hawaiian red shrimp</name>
    <dbReference type="NCBI Taxonomy" id="373956"/>
    <lineage>
        <taxon>Eukaryota</taxon>
        <taxon>Metazoa</taxon>
        <taxon>Ecdysozoa</taxon>
        <taxon>Arthropoda</taxon>
        <taxon>Crustacea</taxon>
        <taxon>Multicrustacea</taxon>
        <taxon>Malacostraca</taxon>
        <taxon>Eumalacostraca</taxon>
        <taxon>Eucarida</taxon>
        <taxon>Decapoda</taxon>
        <taxon>Pleocyemata</taxon>
        <taxon>Caridea</taxon>
        <taxon>Atyoidea</taxon>
        <taxon>Atyidae</taxon>
        <taxon>Halocaridina</taxon>
    </lineage>
</organism>
<evidence type="ECO:0000256" key="1">
    <source>
        <dbReference type="SAM" id="Phobius"/>
    </source>
</evidence>
<proteinExistence type="predicted"/>
<feature type="transmembrane region" description="Helical" evidence="1">
    <location>
        <begin position="90"/>
        <end position="112"/>
    </location>
</feature>
<keyword evidence="1" id="KW-0812">Transmembrane</keyword>